<feature type="region of interest" description="Disordered" evidence="1">
    <location>
        <begin position="1"/>
        <end position="20"/>
    </location>
</feature>
<name>A0ABV2TH80_9RHOO</name>
<dbReference type="InterPro" id="IPR047798">
    <property type="entry name" value="BPSS1780-like"/>
</dbReference>
<dbReference type="Proteomes" id="UP001549691">
    <property type="component" value="Unassembled WGS sequence"/>
</dbReference>
<dbReference type="RefSeq" id="WP_354599746.1">
    <property type="nucleotide sequence ID" value="NZ_JBEWZI010000003.1"/>
</dbReference>
<keyword evidence="2" id="KW-0812">Transmembrane</keyword>
<proteinExistence type="predicted"/>
<evidence type="ECO:0000313" key="4">
    <source>
        <dbReference type="Proteomes" id="UP001549691"/>
    </source>
</evidence>
<keyword evidence="2" id="KW-0472">Membrane</keyword>
<evidence type="ECO:0000256" key="1">
    <source>
        <dbReference type="SAM" id="MobiDB-lite"/>
    </source>
</evidence>
<keyword evidence="2" id="KW-1133">Transmembrane helix</keyword>
<protein>
    <submittedName>
        <fullName evidence="3">BPSS1780 family membrane protein</fullName>
    </submittedName>
</protein>
<evidence type="ECO:0000256" key="2">
    <source>
        <dbReference type="SAM" id="Phobius"/>
    </source>
</evidence>
<feature type="transmembrane region" description="Helical" evidence="2">
    <location>
        <begin position="74"/>
        <end position="95"/>
    </location>
</feature>
<gene>
    <name evidence="3" type="ORF">ABXR19_03710</name>
</gene>
<accession>A0ABV2TH80</accession>
<feature type="transmembrane region" description="Helical" evidence="2">
    <location>
        <begin position="116"/>
        <end position="149"/>
    </location>
</feature>
<dbReference type="NCBIfam" id="NF041043">
    <property type="entry name" value="BPSS1780_fam"/>
    <property type="match status" value="1"/>
</dbReference>
<keyword evidence="4" id="KW-1185">Reference proteome</keyword>
<reference evidence="3 4" key="1">
    <citation type="submission" date="2024-07" db="EMBL/GenBank/DDBJ databases">
        <title>Uliginosibacterium flavum JJ3220;KACC:17644.</title>
        <authorList>
            <person name="Kim M.K."/>
        </authorList>
    </citation>
    <scope>NUCLEOTIDE SEQUENCE [LARGE SCALE GENOMIC DNA]</scope>
    <source>
        <strain evidence="3 4">KACC:17644</strain>
    </source>
</reference>
<dbReference type="EMBL" id="JBEWZI010000003">
    <property type="protein sequence ID" value="MET7013282.1"/>
    <property type="molecule type" value="Genomic_DNA"/>
</dbReference>
<organism evidence="3 4">
    <name type="scientific">Uliginosibacterium flavum</name>
    <dbReference type="NCBI Taxonomy" id="1396831"/>
    <lineage>
        <taxon>Bacteria</taxon>
        <taxon>Pseudomonadati</taxon>
        <taxon>Pseudomonadota</taxon>
        <taxon>Betaproteobacteria</taxon>
        <taxon>Rhodocyclales</taxon>
        <taxon>Zoogloeaceae</taxon>
        <taxon>Uliginosibacterium</taxon>
    </lineage>
</organism>
<evidence type="ECO:0000313" key="3">
    <source>
        <dbReference type="EMBL" id="MET7013282.1"/>
    </source>
</evidence>
<feature type="transmembrane region" description="Helical" evidence="2">
    <location>
        <begin position="216"/>
        <end position="245"/>
    </location>
</feature>
<sequence>MTQSPSSITPPARHGRHHLPVPQRVPASRCFSWLASGWRMYAAHPADWTLMALCSFVLLALATLLVPIPLIGPIVPPLLLTLLLGGMLHAAASQMQDGQTHFLQLFEGFRRHPGNLTLIGLFYAAPLILAHLLVMLALGGGLLVSLFGLSVGGTINTFASDLISMLVDLGIALGVFLVLWGLLLLAMLFAPALVMEVKAPPLDAMRLSLTASLRNIGAILLLAFILYVLFVLALIPLGLGVLLYIPLVVGTLHAAYQDLFAAPAGETPDAGQ</sequence>
<feature type="transmembrane region" description="Helical" evidence="2">
    <location>
        <begin position="48"/>
        <end position="68"/>
    </location>
</feature>
<comment type="caution">
    <text evidence="3">The sequence shown here is derived from an EMBL/GenBank/DDBJ whole genome shotgun (WGS) entry which is preliminary data.</text>
</comment>
<feature type="transmembrane region" description="Helical" evidence="2">
    <location>
        <begin position="169"/>
        <end position="195"/>
    </location>
</feature>